<proteinExistence type="predicted"/>
<feature type="transmembrane region" description="Helical" evidence="5">
    <location>
        <begin position="107"/>
        <end position="124"/>
    </location>
</feature>
<keyword evidence="2 5" id="KW-0812">Transmembrane</keyword>
<organism evidence="7 8">
    <name type="scientific">Tumebacillus lacus</name>
    <dbReference type="NCBI Taxonomy" id="2995335"/>
    <lineage>
        <taxon>Bacteria</taxon>
        <taxon>Bacillati</taxon>
        <taxon>Bacillota</taxon>
        <taxon>Bacilli</taxon>
        <taxon>Bacillales</taxon>
        <taxon>Alicyclobacillaceae</taxon>
        <taxon>Tumebacillus</taxon>
    </lineage>
</organism>
<evidence type="ECO:0000256" key="5">
    <source>
        <dbReference type="SAM" id="Phobius"/>
    </source>
</evidence>
<dbReference type="PANTHER" id="PTHR37422">
    <property type="entry name" value="TEICHURONIC ACID BIOSYNTHESIS PROTEIN TUAE"/>
    <property type="match status" value="1"/>
</dbReference>
<keyword evidence="4 5" id="KW-0472">Membrane</keyword>
<evidence type="ECO:0000256" key="2">
    <source>
        <dbReference type="ARBA" id="ARBA00022692"/>
    </source>
</evidence>
<dbReference type="InterPro" id="IPR007016">
    <property type="entry name" value="O-antigen_ligase-rel_domated"/>
</dbReference>
<feature type="transmembrane region" description="Helical" evidence="5">
    <location>
        <begin position="75"/>
        <end position="95"/>
    </location>
</feature>
<evidence type="ECO:0000256" key="3">
    <source>
        <dbReference type="ARBA" id="ARBA00022989"/>
    </source>
</evidence>
<dbReference type="EMBL" id="JAPMLT010000003">
    <property type="protein sequence ID" value="MCX7570121.1"/>
    <property type="molecule type" value="Genomic_DNA"/>
</dbReference>
<dbReference type="Pfam" id="PF04932">
    <property type="entry name" value="Wzy_C"/>
    <property type="match status" value="1"/>
</dbReference>
<dbReference type="Proteomes" id="UP001208017">
    <property type="component" value="Unassembled WGS sequence"/>
</dbReference>
<dbReference type="PANTHER" id="PTHR37422:SF13">
    <property type="entry name" value="LIPOPOLYSACCHARIDE BIOSYNTHESIS PROTEIN PA4999-RELATED"/>
    <property type="match status" value="1"/>
</dbReference>
<feature type="transmembrane region" description="Helical" evidence="5">
    <location>
        <begin position="201"/>
        <end position="221"/>
    </location>
</feature>
<dbReference type="GO" id="GO:0016874">
    <property type="term" value="F:ligase activity"/>
    <property type="evidence" value="ECO:0007669"/>
    <property type="project" value="UniProtKB-KW"/>
</dbReference>
<evidence type="ECO:0000313" key="7">
    <source>
        <dbReference type="EMBL" id="MCX7570121.1"/>
    </source>
</evidence>
<keyword evidence="3 5" id="KW-1133">Transmembrane helix</keyword>
<gene>
    <name evidence="7" type="ORF">OS242_09105</name>
</gene>
<evidence type="ECO:0000313" key="8">
    <source>
        <dbReference type="Proteomes" id="UP001208017"/>
    </source>
</evidence>
<feature type="transmembrane region" description="Helical" evidence="5">
    <location>
        <begin position="177"/>
        <end position="195"/>
    </location>
</feature>
<name>A0ABT3WZP5_9BACL</name>
<comment type="caution">
    <text evidence="7">The sequence shown here is derived from an EMBL/GenBank/DDBJ whole genome shotgun (WGS) entry which is preliminary data.</text>
</comment>
<feature type="transmembrane region" description="Helical" evidence="5">
    <location>
        <begin position="242"/>
        <end position="260"/>
    </location>
</feature>
<evidence type="ECO:0000256" key="4">
    <source>
        <dbReference type="ARBA" id="ARBA00023136"/>
    </source>
</evidence>
<sequence>MEERPEVRSGSGDGEGSATWRPGLIGWLLVLLLFCLPMQFRTGAGPRIAPSDLFLGLALLGSLWQMRVLKSAWSIWHLGLLLMFTGGLAVAAAGPGGVGSYALVQKGFGLILLFLLYAVLTAYACDWTRIQGLLRTFVLSVTVHNLIAMIAFFADFQAPWINSYSGRLSGMLIDPNAYGGLLVVTFAIHAATSFLRAPLVGGVLGLFTTLTMAMGIFLTFSRSSWIGMALVLAVMTVLRPRLVPKLFALLAVAAGAVLLVKGTEYIGIITEMATRENQIAVRLDLIHTGWEMFYESPLLGAGLGTFYETQGAIIHNTLFWILTEFGLVGISVFLGFILWFGWRGWVAYRLAGPKERPLLLGLLLAHVAMIGLSMGIEATYQRHWWLVLAMIAAAAESANGKRGRHGRT</sequence>
<evidence type="ECO:0000259" key="6">
    <source>
        <dbReference type="Pfam" id="PF04932"/>
    </source>
</evidence>
<keyword evidence="7" id="KW-0436">Ligase</keyword>
<dbReference type="InterPro" id="IPR051533">
    <property type="entry name" value="WaaL-like"/>
</dbReference>
<feature type="transmembrane region" description="Helical" evidence="5">
    <location>
        <begin position="325"/>
        <end position="346"/>
    </location>
</feature>
<feature type="transmembrane region" description="Helical" evidence="5">
    <location>
        <begin position="20"/>
        <end position="40"/>
    </location>
</feature>
<keyword evidence="8" id="KW-1185">Reference proteome</keyword>
<dbReference type="RefSeq" id="WP_267151362.1">
    <property type="nucleotide sequence ID" value="NZ_JAPMLT010000003.1"/>
</dbReference>
<comment type="subcellular location">
    <subcellularLocation>
        <location evidence="1">Membrane</location>
        <topology evidence="1">Multi-pass membrane protein</topology>
    </subcellularLocation>
</comment>
<protein>
    <submittedName>
        <fullName evidence="7">O-antigen ligase family protein</fullName>
    </submittedName>
</protein>
<evidence type="ECO:0000256" key="1">
    <source>
        <dbReference type="ARBA" id="ARBA00004141"/>
    </source>
</evidence>
<accession>A0ABT3WZP5</accession>
<feature type="transmembrane region" description="Helical" evidence="5">
    <location>
        <begin position="358"/>
        <end position="376"/>
    </location>
</feature>
<feature type="domain" description="O-antigen ligase-related" evidence="6">
    <location>
        <begin position="208"/>
        <end position="334"/>
    </location>
</feature>
<feature type="transmembrane region" description="Helical" evidence="5">
    <location>
        <begin position="136"/>
        <end position="156"/>
    </location>
</feature>
<reference evidence="7 8" key="1">
    <citation type="submission" date="2022-11" db="EMBL/GenBank/DDBJ databases">
        <title>Study of microbial diversity in lake waters.</title>
        <authorList>
            <person name="Zhang J."/>
        </authorList>
    </citation>
    <scope>NUCLEOTIDE SEQUENCE [LARGE SCALE GENOMIC DNA]</scope>
    <source>
        <strain evidence="7 8">DT12</strain>
    </source>
</reference>